<name>A0A2G1WIZ3_9EURY</name>
<feature type="transmembrane region" description="Helical" evidence="5">
    <location>
        <begin position="68"/>
        <end position="89"/>
    </location>
</feature>
<dbReference type="InterPro" id="IPR000620">
    <property type="entry name" value="EamA_dom"/>
</dbReference>
<comment type="caution">
    <text evidence="7">The sequence shown here is derived from an EMBL/GenBank/DDBJ whole genome shotgun (WGS) entry which is preliminary data.</text>
</comment>
<feature type="transmembrane region" description="Helical" evidence="5">
    <location>
        <begin position="124"/>
        <end position="145"/>
    </location>
</feature>
<accession>A0A2G1WIZ3</accession>
<dbReference type="EMBL" id="NHOA01000062">
    <property type="protein sequence ID" value="PHQ38971.1"/>
    <property type="molecule type" value="Genomic_DNA"/>
</dbReference>
<evidence type="ECO:0000256" key="3">
    <source>
        <dbReference type="ARBA" id="ARBA00022989"/>
    </source>
</evidence>
<protein>
    <submittedName>
        <fullName evidence="7">EamA family transporter</fullName>
    </submittedName>
</protein>
<dbReference type="PANTHER" id="PTHR32322:SF2">
    <property type="entry name" value="EAMA DOMAIN-CONTAINING PROTEIN"/>
    <property type="match status" value="1"/>
</dbReference>
<dbReference type="OrthoDB" id="267946at2157"/>
<keyword evidence="8" id="KW-1185">Reference proteome</keyword>
<dbReference type="RefSeq" id="WP_099255262.1">
    <property type="nucleotide sequence ID" value="NZ_NHOA01000062.1"/>
</dbReference>
<keyword evidence="2 5" id="KW-0812">Transmembrane</keyword>
<feature type="transmembrane region" description="Helical" evidence="5">
    <location>
        <begin position="40"/>
        <end position="56"/>
    </location>
</feature>
<dbReference type="GO" id="GO:0016020">
    <property type="term" value="C:membrane"/>
    <property type="evidence" value="ECO:0007669"/>
    <property type="project" value="UniProtKB-SubCell"/>
</dbReference>
<dbReference type="InterPro" id="IPR050638">
    <property type="entry name" value="AA-Vitamin_Transporters"/>
</dbReference>
<evidence type="ECO:0000259" key="6">
    <source>
        <dbReference type="Pfam" id="PF00892"/>
    </source>
</evidence>
<keyword evidence="3 5" id="KW-1133">Transmembrane helix</keyword>
<evidence type="ECO:0000313" key="8">
    <source>
        <dbReference type="Proteomes" id="UP000222824"/>
    </source>
</evidence>
<feature type="transmembrane region" description="Helical" evidence="5">
    <location>
        <begin position="242"/>
        <end position="259"/>
    </location>
</feature>
<dbReference type="SUPFAM" id="SSF103481">
    <property type="entry name" value="Multidrug resistance efflux transporter EmrE"/>
    <property type="match status" value="2"/>
</dbReference>
<gene>
    <name evidence="7" type="ORF">DJ69_08695</name>
</gene>
<feature type="transmembrane region" description="Helical" evidence="5">
    <location>
        <begin position="95"/>
        <end position="117"/>
    </location>
</feature>
<dbReference type="PANTHER" id="PTHR32322">
    <property type="entry name" value="INNER MEMBRANE TRANSPORTER"/>
    <property type="match status" value="1"/>
</dbReference>
<feature type="transmembrane region" description="Helical" evidence="5">
    <location>
        <begin position="151"/>
        <end position="169"/>
    </location>
</feature>
<evidence type="ECO:0000256" key="4">
    <source>
        <dbReference type="ARBA" id="ARBA00023136"/>
    </source>
</evidence>
<feature type="transmembrane region" description="Helical" evidence="5">
    <location>
        <begin position="265"/>
        <end position="283"/>
    </location>
</feature>
<evidence type="ECO:0000256" key="5">
    <source>
        <dbReference type="SAM" id="Phobius"/>
    </source>
</evidence>
<sequence length="286" mass="29194">MNSETRGILLMMLSAVSFGTLGVLGKYASAADLSISTVLTYRFLGGTLFIWALVAYSGKLKLLHGQSLGVAVLLGSGFYATQSGLYFLGLEYMTAGLVSLVVYTYPVLVVVLSYIFLNERISRHIVVGLALTLSGIAVISGVDPVGADPRGVAIVLGAALVYAGYYVTSHVAVDNIDPQTLTAYVLPSAGASFVVFGVATNSLSIPTTGNEVAILAAVALVGTGIPIGAFFAGLAEVGASRASIISSLEPATAVVLGIILLDDPLAGATVVGGLLILIGVLVIQRG</sequence>
<dbReference type="AlphaFoldDB" id="A0A2G1WIZ3"/>
<feature type="transmembrane region" description="Helical" evidence="5">
    <location>
        <begin position="212"/>
        <end position="235"/>
    </location>
</feature>
<feature type="domain" description="EamA" evidence="6">
    <location>
        <begin position="6"/>
        <end position="140"/>
    </location>
</feature>
<proteinExistence type="predicted"/>
<organism evidence="7 8">
    <name type="scientific">Halorubrum persicum</name>
    <dbReference type="NCBI Taxonomy" id="1383844"/>
    <lineage>
        <taxon>Archaea</taxon>
        <taxon>Methanobacteriati</taxon>
        <taxon>Methanobacteriota</taxon>
        <taxon>Stenosarchaea group</taxon>
        <taxon>Halobacteria</taxon>
        <taxon>Halobacteriales</taxon>
        <taxon>Haloferacaceae</taxon>
        <taxon>Halorubrum</taxon>
    </lineage>
</organism>
<evidence type="ECO:0000256" key="1">
    <source>
        <dbReference type="ARBA" id="ARBA00004141"/>
    </source>
</evidence>
<reference evidence="7 8" key="1">
    <citation type="journal article" date="2014" name="Front. Microbiol.">
        <title>Population and genomic analysis of the genus Halorubrum.</title>
        <authorList>
            <person name="Fullmer M.S."/>
            <person name="Soucy S.M."/>
            <person name="Swithers K.S."/>
            <person name="Makkay A.M."/>
            <person name="Wheeler R."/>
            <person name="Ventosa A."/>
            <person name="Gogarten J.P."/>
            <person name="Papke R.T."/>
        </authorList>
    </citation>
    <scope>NUCLEOTIDE SEQUENCE [LARGE SCALE GENOMIC DNA]</scope>
    <source>
        <strain evidence="7 8">C49</strain>
    </source>
</reference>
<dbReference type="Proteomes" id="UP000222824">
    <property type="component" value="Unassembled WGS sequence"/>
</dbReference>
<dbReference type="Pfam" id="PF00892">
    <property type="entry name" value="EamA"/>
    <property type="match status" value="2"/>
</dbReference>
<keyword evidence="4 5" id="KW-0472">Membrane</keyword>
<evidence type="ECO:0000313" key="7">
    <source>
        <dbReference type="EMBL" id="PHQ38971.1"/>
    </source>
</evidence>
<comment type="subcellular location">
    <subcellularLocation>
        <location evidence="1">Membrane</location>
        <topology evidence="1">Multi-pass membrane protein</topology>
    </subcellularLocation>
</comment>
<dbReference type="InterPro" id="IPR037185">
    <property type="entry name" value="EmrE-like"/>
</dbReference>
<evidence type="ECO:0000256" key="2">
    <source>
        <dbReference type="ARBA" id="ARBA00022692"/>
    </source>
</evidence>
<feature type="transmembrane region" description="Helical" evidence="5">
    <location>
        <begin position="181"/>
        <end position="200"/>
    </location>
</feature>
<feature type="domain" description="EamA" evidence="6">
    <location>
        <begin position="150"/>
        <end position="283"/>
    </location>
</feature>